<dbReference type="AlphaFoldDB" id="A0A1H1PAU2"/>
<dbReference type="InterPro" id="IPR001451">
    <property type="entry name" value="Hexapep"/>
</dbReference>
<dbReference type="CDD" id="cd03354">
    <property type="entry name" value="LbH_SAT"/>
    <property type="match status" value="1"/>
</dbReference>
<protein>
    <submittedName>
        <fullName evidence="4">Serine O-acetyltransferase</fullName>
    </submittedName>
</protein>
<gene>
    <name evidence="4" type="ORF">SAMN05444158_0946</name>
</gene>
<keyword evidence="5" id="KW-1185">Reference proteome</keyword>
<evidence type="ECO:0000256" key="3">
    <source>
        <dbReference type="ARBA" id="ARBA00023315"/>
    </source>
</evidence>
<evidence type="ECO:0000313" key="4">
    <source>
        <dbReference type="EMBL" id="SDS08277.1"/>
    </source>
</evidence>
<proteinExistence type="inferred from homology"/>
<reference evidence="5" key="1">
    <citation type="submission" date="2016-10" db="EMBL/GenBank/DDBJ databases">
        <authorList>
            <person name="Varghese N."/>
            <person name="Submissions S."/>
        </authorList>
    </citation>
    <scope>NUCLEOTIDE SEQUENCE [LARGE SCALE GENOMIC DNA]</scope>
    <source>
        <strain evidence="5">GAS369</strain>
    </source>
</reference>
<keyword evidence="2 4" id="KW-0808">Transferase</keyword>
<dbReference type="PANTHER" id="PTHR42811">
    <property type="entry name" value="SERINE ACETYLTRANSFERASE"/>
    <property type="match status" value="1"/>
</dbReference>
<dbReference type="Pfam" id="PF00132">
    <property type="entry name" value="Hexapep"/>
    <property type="match status" value="1"/>
</dbReference>
<dbReference type="RefSeq" id="WP_197685023.1">
    <property type="nucleotide sequence ID" value="NZ_LT629750.1"/>
</dbReference>
<keyword evidence="3" id="KW-0012">Acyltransferase</keyword>
<dbReference type="Gene3D" id="2.160.10.10">
    <property type="entry name" value="Hexapeptide repeat proteins"/>
    <property type="match status" value="1"/>
</dbReference>
<dbReference type="Proteomes" id="UP000243904">
    <property type="component" value="Chromosome I"/>
</dbReference>
<comment type="similarity">
    <text evidence="1">Belongs to the transferase hexapeptide repeat family.</text>
</comment>
<sequence>MTSQTDIHDRSAGRTFVKVLKGALTALSTARLMPLIALMLLSSDRNTIYADLDRWAHVYHFERPRNLTDRILMFAHLMTWLPEYRNVFYLRAGLPGRLLSIFCRPLSSLHLGNTSIGPGLFIMHGDGTFVSATKIGENCWINQQVTIGYTNETDIPSIGNNVRILAGAKVLGRVSIGDNVTIGANTVVIEDVPSNATVMGVPAKVVWIKKPSPRDGELDCRVECDSRELR</sequence>
<dbReference type="EMBL" id="LT629750">
    <property type="protein sequence ID" value="SDS08277.1"/>
    <property type="molecule type" value="Genomic_DNA"/>
</dbReference>
<organism evidence="4 5">
    <name type="scientific">Bradyrhizobium canariense</name>
    <dbReference type="NCBI Taxonomy" id="255045"/>
    <lineage>
        <taxon>Bacteria</taxon>
        <taxon>Pseudomonadati</taxon>
        <taxon>Pseudomonadota</taxon>
        <taxon>Alphaproteobacteria</taxon>
        <taxon>Hyphomicrobiales</taxon>
        <taxon>Nitrobacteraceae</taxon>
        <taxon>Bradyrhizobium</taxon>
    </lineage>
</organism>
<name>A0A1H1PAU2_9BRAD</name>
<accession>A0A1H1PAU2</accession>
<dbReference type="InterPro" id="IPR045304">
    <property type="entry name" value="LbH_SAT"/>
</dbReference>
<dbReference type="GO" id="GO:0016746">
    <property type="term" value="F:acyltransferase activity"/>
    <property type="evidence" value="ECO:0007669"/>
    <property type="project" value="UniProtKB-KW"/>
</dbReference>
<evidence type="ECO:0000313" key="5">
    <source>
        <dbReference type="Proteomes" id="UP000243904"/>
    </source>
</evidence>
<evidence type="ECO:0000256" key="1">
    <source>
        <dbReference type="ARBA" id="ARBA00007274"/>
    </source>
</evidence>
<dbReference type="SUPFAM" id="SSF51161">
    <property type="entry name" value="Trimeric LpxA-like enzymes"/>
    <property type="match status" value="1"/>
</dbReference>
<dbReference type="InterPro" id="IPR011004">
    <property type="entry name" value="Trimer_LpxA-like_sf"/>
</dbReference>
<evidence type="ECO:0000256" key="2">
    <source>
        <dbReference type="ARBA" id="ARBA00022679"/>
    </source>
</evidence>